<feature type="active site" description="Nucleophile" evidence="9">
    <location>
        <position position="55"/>
    </location>
</feature>
<dbReference type="GO" id="GO:0042742">
    <property type="term" value="P:defense response to bacterium"/>
    <property type="evidence" value="ECO:0007669"/>
    <property type="project" value="UniProtKB-KW"/>
</dbReference>
<dbReference type="Pfam" id="PF05497">
    <property type="entry name" value="Destabilase"/>
    <property type="match status" value="1"/>
</dbReference>
<evidence type="ECO:0000256" key="5">
    <source>
        <dbReference type="ARBA" id="ARBA00022801"/>
    </source>
</evidence>
<comment type="catalytic activity">
    <reaction evidence="1">
        <text>Hydrolysis of (1-&gt;4)-beta-linkages between N-acetylmuramic acid and N-acetyl-D-glucosamine residues in a peptidoglycan and between N-acetyl-D-glucosamine residues in chitodextrins.</text>
        <dbReference type="EC" id="3.2.1.17"/>
    </reaction>
</comment>
<feature type="disulfide bond" evidence="10">
    <location>
        <begin position="39"/>
        <end position="45"/>
    </location>
</feature>
<keyword evidence="3" id="KW-0929">Antimicrobial</keyword>
<dbReference type="SMR" id="Q6TP50"/>
<evidence type="ECO:0000256" key="11">
    <source>
        <dbReference type="SAM" id="SignalP"/>
    </source>
</evidence>
<dbReference type="SUPFAM" id="SSF53955">
    <property type="entry name" value="Lysozyme-like"/>
    <property type="match status" value="1"/>
</dbReference>
<evidence type="ECO:0000256" key="9">
    <source>
        <dbReference type="PIRSR" id="PIRSR608597-1"/>
    </source>
</evidence>
<dbReference type="EC" id="3.2.1.17" evidence="2"/>
<keyword evidence="7 10" id="KW-1015">Disulfide bond</keyword>
<accession>Q6TP50</accession>
<dbReference type="GO" id="GO:0031640">
    <property type="term" value="P:killing of cells of another organism"/>
    <property type="evidence" value="ECO:0007669"/>
    <property type="project" value="UniProtKB-KW"/>
</dbReference>
<evidence type="ECO:0000256" key="6">
    <source>
        <dbReference type="ARBA" id="ARBA00023022"/>
    </source>
</evidence>
<keyword evidence="11" id="KW-0732">Signal</keyword>
<evidence type="ECO:0000256" key="7">
    <source>
        <dbReference type="ARBA" id="ARBA00023157"/>
    </source>
</evidence>
<evidence type="ECO:0000256" key="4">
    <source>
        <dbReference type="ARBA" id="ARBA00022638"/>
    </source>
</evidence>
<dbReference type="OrthoDB" id="6337871at2759"/>
<dbReference type="CDD" id="cd16890">
    <property type="entry name" value="lyz_i"/>
    <property type="match status" value="1"/>
</dbReference>
<dbReference type="PANTHER" id="PTHR11195:SF13">
    <property type="entry name" value="INVERTEBRATE-TYPE LYSOZYME 2-RELATED"/>
    <property type="match status" value="1"/>
</dbReference>
<dbReference type="Gene3D" id="1.10.530.10">
    <property type="match status" value="1"/>
</dbReference>
<evidence type="ECO:0000256" key="2">
    <source>
        <dbReference type="ARBA" id="ARBA00012732"/>
    </source>
</evidence>
<dbReference type="InterPro" id="IPR008597">
    <property type="entry name" value="Invert_lysozyme"/>
</dbReference>
<dbReference type="CAZy" id="GH22">
    <property type="family name" value="Glycoside Hydrolase Family 22"/>
</dbReference>
<feature type="signal peptide" evidence="11">
    <location>
        <begin position="1"/>
        <end position="16"/>
    </location>
</feature>
<organism evidence="12">
    <name type="scientific">Asterias rubens</name>
    <name type="common">Common European starfish</name>
    <name type="synonym">Asterias vulgaris</name>
    <dbReference type="NCBI Taxonomy" id="7604"/>
    <lineage>
        <taxon>Eukaryota</taxon>
        <taxon>Metazoa</taxon>
        <taxon>Echinodermata</taxon>
        <taxon>Eleutherozoa</taxon>
        <taxon>Asterozoa</taxon>
        <taxon>Asteroidea</taxon>
        <taxon>Forcipulatacea</taxon>
        <taxon>Forcipulatida</taxon>
        <taxon>Asteriidae</taxon>
        <taxon>Asterias</taxon>
    </lineage>
</organism>
<keyword evidence="8" id="KW-0326">Glycosidase</keyword>
<name>Q6TP50_ASTRU</name>
<proteinExistence type="evidence at transcript level"/>
<protein>
    <recommendedName>
        <fullName evidence="2">lysozyme</fullName>
        <ecNumber evidence="2">3.2.1.17</ecNumber>
    </recommendedName>
</protein>
<keyword evidence="5" id="KW-0378">Hydrolase</keyword>
<dbReference type="AlphaFoldDB" id="Q6TP50"/>
<keyword evidence="6" id="KW-0044">Antibiotic</keyword>
<dbReference type="FunFam" id="1.10.530.10:FF:000023">
    <property type="entry name" value="Invertebrate-type lysozyme"/>
    <property type="match status" value="1"/>
</dbReference>
<feature type="chain" id="PRO_5004280178" description="lysozyme" evidence="11">
    <location>
        <begin position="17"/>
        <end position="155"/>
    </location>
</feature>
<feature type="disulfide bond" evidence="10">
    <location>
        <begin position="34"/>
        <end position="118"/>
    </location>
</feature>
<dbReference type="PANTHER" id="PTHR11195">
    <property type="entry name" value="DESTABILASE-RELATED"/>
    <property type="match status" value="1"/>
</dbReference>
<reference evidence="12" key="1">
    <citation type="journal article" date="2004" name="Eur. J. Biochem.">
        <title>The lysozyme of the starfish Asterias rubens. A paradygmatic type i lysozyme.</title>
        <authorList>
            <person name="Bachali S."/>
            <person name="Bailly X."/>
            <person name="Jolles J."/>
            <person name="Jolles P."/>
            <person name="Deutsch J.S."/>
        </authorList>
    </citation>
    <scope>NUCLEOTIDE SEQUENCE</scope>
</reference>
<keyword evidence="4" id="KW-0081">Bacteriolytic enzyme</keyword>
<feature type="disulfide bond" evidence="10">
    <location>
        <begin position="88"/>
        <end position="94"/>
    </location>
</feature>
<evidence type="ECO:0000313" key="12">
    <source>
        <dbReference type="EMBL" id="AAR29291.1"/>
    </source>
</evidence>
<feature type="active site" description="Proton donor" evidence="9">
    <location>
        <position position="42"/>
    </location>
</feature>
<evidence type="ECO:0000256" key="1">
    <source>
        <dbReference type="ARBA" id="ARBA00000632"/>
    </source>
</evidence>
<evidence type="ECO:0000256" key="3">
    <source>
        <dbReference type="ARBA" id="ARBA00022529"/>
    </source>
</evidence>
<evidence type="ECO:0000256" key="8">
    <source>
        <dbReference type="ARBA" id="ARBA00023295"/>
    </source>
</evidence>
<dbReference type="EMBL" id="AY390770">
    <property type="protein sequence ID" value="AAR29291.1"/>
    <property type="molecule type" value="mRNA"/>
</dbReference>
<dbReference type="GO" id="GO:0003796">
    <property type="term" value="F:lysozyme activity"/>
    <property type="evidence" value="ECO:0007669"/>
    <property type="project" value="UniProtKB-EC"/>
</dbReference>
<dbReference type="PROSITE" id="PS51909">
    <property type="entry name" value="LYSOZYME_I"/>
    <property type="match status" value="1"/>
</dbReference>
<sequence length="155" mass="16605">MIGLHLLVFCSTVAFAMLGNVPSVTSSGPVPSGCLRCICVVESGCRMPNPVCRMDVGSLSCGPYQIKKGYWSDATLKGGSLMGDWKKCTATSPCSEAAVQGYMERYAVQGRLGHPPTCEDFARIHNGGPNGYKNPATFGYWLKVKACLMANETKI</sequence>
<feature type="disulfide bond" evidence="10">
    <location>
        <begin position="52"/>
        <end position="61"/>
    </location>
</feature>
<dbReference type="InterPro" id="IPR023346">
    <property type="entry name" value="Lysozyme-like_dom_sf"/>
</dbReference>
<evidence type="ECO:0000256" key="10">
    <source>
        <dbReference type="PIRSR" id="PIRSR608597-3"/>
    </source>
</evidence>